<evidence type="ECO:0000313" key="9">
    <source>
        <dbReference type="EMBL" id="QOW20137.1"/>
    </source>
</evidence>
<dbReference type="AlphaFoldDB" id="A0A7S6UH19"/>
<evidence type="ECO:0000256" key="3">
    <source>
        <dbReference type="ARBA" id="ARBA00014754"/>
    </source>
</evidence>
<dbReference type="GO" id="GO:0042597">
    <property type="term" value="C:periplasmic space"/>
    <property type="evidence" value="ECO:0007669"/>
    <property type="project" value="UniProtKB-SubCell"/>
</dbReference>
<dbReference type="PANTHER" id="PTHR36307">
    <property type="entry name" value="FLAGELLA BASAL BODY P-RING FORMATION PROTEIN FLGA"/>
    <property type="match status" value="1"/>
</dbReference>
<keyword evidence="9" id="KW-0966">Cell projection</keyword>
<dbReference type="InterPro" id="IPR039246">
    <property type="entry name" value="Flagellar_FlgA"/>
</dbReference>
<evidence type="ECO:0000256" key="1">
    <source>
        <dbReference type="ARBA" id="ARBA00004418"/>
    </source>
</evidence>
<protein>
    <recommendedName>
        <fullName evidence="3 7">Flagella basal body P-ring formation protein FlgA</fullName>
    </recommendedName>
</protein>
<comment type="similarity">
    <text evidence="2 7">Belongs to the FlgA family.</text>
</comment>
<evidence type="ECO:0000256" key="7">
    <source>
        <dbReference type="RuleBase" id="RU362063"/>
    </source>
</evidence>
<dbReference type="Proteomes" id="UP000594059">
    <property type="component" value="Chromosome"/>
</dbReference>
<dbReference type="EMBL" id="CP063656">
    <property type="protein sequence ID" value="QOW20137.1"/>
    <property type="molecule type" value="Genomic_DNA"/>
</dbReference>
<evidence type="ECO:0000256" key="6">
    <source>
        <dbReference type="ARBA" id="ARBA00025643"/>
    </source>
</evidence>
<keyword evidence="9" id="KW-0282">Flagellum</keyword>
<dbReference type="InterPro" id="IPR013974">
    <property type="entry name" value="SAF"/>
</dbReference>
<name>A0A7S6UH19_9GAMM</name>
<dbReference type="GO" id="GO:0044780">
    <property type="term" value="P:bacterial-type flagellum assembly"/>
    <property type="evidence" value="ECO:0007669"/>
    <property type="project" value="InterPro"/>
</dbReference>
<feature type="domain" description="SAF" evidence="8">
    <location>
        <begin position="96"/>
        <end position="156"/>
    </location>
</feature>
<comment type="function">
    <text evidence="6 7">Involved in the assembly process of the P-ring formation. It may associate with FlgF on the rod constituting a structure essential for the P-ring assembly or may act as a modulator protein for the P-ring assembly.</text>
</comment>
<dbReference type="Gene3D" id="3.90.1210.10">
    <property type="entry name" value="Antifreeze-like/N-acetylneuraminic acid synthase C-terminal domain"/>
    <property type="match status" value="1"/>
</dbReference>
<feature type="signal peptide" evidence="7">
    <location>
        <begin position="1"/>
        <end position="22"/>
    </location>
</feature>
<evidence type="ECO:0000256" key="2">
    <source>
        <dbReference type="ARBA" id="ARBA00010474"/>
    </source>
</evidence>
<keyword evidence="5 7" id="KW-0574">Periplasm</keyword>
<keyword evidence="4 7" id="KW-0732">Signal</keyword>
<comment type="subcellular location">
    <subcellularLocation>
        <location evidence="1 7">Periplasm</location>
    </subcellularLocation>
</comment>
<sequence>MRVLLLILITLVVLSSASAARAATEVVDIQVIRGAALEALGLSGTRSRAMVDSALRLQPCAAPLQATPTGPRTVEVRCTDAPGWRLFVPVRVVREAQVVVLTRPVSAGTTITADDVEVRRQRVHGGAAYAEPSTVIGMTATQGLASGAALGDNVLSTGPLLQRGDPVILVSRAGGIEVRMAGRSLGRAAPGDTVSVENLGSRRIVRGRLIGEGTVEVGS</sequence>
<dbReference type="RefSeq" id="WP_193986288.1">
    <property type="nucleotide sequence ID" value="NZ_CP063656.1"/>
</dbReference>
<accession>A0A7S6UH19</accession>
<feature type="chain" id="PRO_5033094956" description="Flagella basal body P-ring formation protein FlgA" evidence="7">
    <location>
        <begin position="23"/>
        <end position="219"/>
    </location>
</feature>
<dbReference type="InterPro" id="IPR017585">
    <property type="entry name" value="SAF_FlgA"/>
</dbReference>
<evidence type="ECO:0000313" key="10">
    <source>
        <dbReference type="Proteomes" id="UP000594059"/>
    </source>
</evidence>
<dbReference type="KEGG" id="lcic:INQ41_03615"/>
<proteinExistence type="inferred from homology"/>
<dbReference type="PANTHER" id="PTHR36307:SF1">
    <property type="entry name" value="FLAGELLA BASAL BODY P-RING FORMATION PROTEIN FLGA"/>
    <property type="match status" value="1"/>
</dbReference>
<organism evidence="9 10">
    <name type="scientific">Novilysobacter ciconiae</name>
    <dbReference type="NCBI Taxonomy" id="2781022"/>
    <lineage>
        <taxon>Bacteria</taxon>
        <taxon>Pseudomonadati</taxon>
        <taxon>Pseudomonadota</taxon>
        <taxon>Gammaproteobacteria</taxon>
        <taxon>Lysobacterales</taxon>
        <taxon>Lysobacteraceae</taxon>
        <taxon>Novilysobacter</taxon>
    </lineage>
</organism>
<dbReference type="Pfam" id="PF13144">
    <property type="entry name" value="ChapFlgA"/>
    <property type="match status" value="1"/>
</dbReference>
<evidence type="ECO:0000256" key="5">
    <source>
        <dbReference type="ARBA" id="ARBA00022764"/>
    </source>
</evidence>
<dbReference type="Gene3D" id="2.30.30.760">
    <property type="match status" value="1"/>
</dbReference>
<evidence type="ECO:0000259" key="8">
    <source>
        <dbReference type="SMART" id="SM00858"/>
    </source>
</evidence>
<gene>
    <name evidence="9" type="primary">flgA</name>
    <name evidence="9" type="ORF">INQ41_03615</name>
</gene>
<dbReference type="NCBIfam" id="TIGR03170">
    <property type="entry name" value="flgA_cterm"/>
    <property type="match status" value="1"/>
</dbReference>
<keyword evidence="10" id="KW-1185">Reference proteome</keyword>
<keyword evidence="7" id="KW-1005">Bacterial flagellum biogenesis</keyword>
<reference evidence="9 10" key="1">
    <citation type="submission" date="2020-10" db="EMBL/GenBank/DDBJ databases">
        <title>complete genome sequencing of Lysobacter sp. H21R20.</title>
        <authorList>
            <person name="Bae J.-W."/>
            <person name="Lee S.-Y."/>
        </authorList>
    </citation>
    <scope>NUCLEOTIDE SEQUENCE [LARGE SCALE GENOMIC DNA]</scope>
    <source>
        <strain evidence="9 10">H21R20</strain>
    </source>
</reference>
<dbReference type="CDD" id="cd11614">
    <property type="entry name" value="SAF_CpaB_FlgA_like"/>
    <property type="match status" value="1"/>
</dbReference>
<evidence type="ECO:0000256" key="4">
    <source>
        <dbReference type="ARBA" id="ARBA00022729"/>
    </source>
</evidence>
<keyword evidence="9" id="KW-0969">Cilium</keyword>
<dbReference type="SMART" id="SM00858">
    <property type="entry name" value="SAF"/>
    <property type="match status" value="1"/>
</dbReference>